<organism evidence="1 2">
    <name type="scientific">Pseudodonghicola xiamenensis</name>
    <dbReference type="NCBI Taxonomy" id="337702"/>
    <lineage>
        <taxon>Bacteria</taxon>
        <taxon>Pseudomonadati</taxon>
        <taxon>Pseudomonadota</taxon>
        <taxon>Alphaproteobacteria</taxon>
        <taxon>Rhodobacterales</taxon>
        <taxon>Paracoccaceae</taxon>
        <taxon>Pseudodonghicola</taxon>
    </lineage>
</organism>
<dbReference type="EMBL" id="BNAP01000002">
    <property type="protein sequence ID" value="GHG82424.1"/>
    <property type="molecule type" value="Genomic_DNA"/>
</dbReference>
<gene>
    <name evidence="1" type="ORF">GCM10010961_06940</name>
</gene>
<reference evidence="1" key="1">
    <citation type="journal article" date="2014" name="Int. J. Syst. Evol. Microbiol.">
        <title>Complete genome sequence of Corynebacterium casei LMG S-19264T (=DSM 44701T), isolated from a smear-ripened cheese.</title>
        <authorList>
            <consortium name="US DOE Joint Genome Institute (JGI-PGF)"/>
            <person name="Walter F."/>
            <person name="Albersmeier A."/>
            <person name="Kalinowski J."/>
            <person name="Ruckert C."/>
        </authorList>
    </citation>
    <scope>NUCLEOTIDE SEQUENCE</scope>
    <source>
        <strain evidence="1">CGMCC 1.7081</strain>
    </source>
</reference>
<dbReference type="InterPro" id="IPR013785">
    <property type="entry name" value="Aldolase_TIM"/>
</dbReference>
<keyword evidence="2" id="KW-1185">Reference proteome</keyword>
<name>A0A8J3H5M5_9RHOB</name>
<proteinExistence type="predicted"/>
<dbReference type="Gene3D" id="3.20.20.70">
    <property type="entry name" value="Aldolase class I"/>
    <property type="match status" value="1"/>
</dbReference>
<protein>
    <submittedName>
        <fullName evidence="1">Uncharacterized protein</fullName>
    </submittedName>
</protein>
<sequence>MAMRGRKADYAVSLIKAGVRFQGFDADLVRTPLEDPSAAETAALKALIDRIGGA</sequence>
<dbReference type="Proteomes" id="UP000611500">
    <property type="component" value="Unassembled WGS sequence"/>
</dbReference>
<dbReference type="AlphaFoldDB" id="A0A8J3H5M5"/>
<evidence type="ECO:0000313" key="1">
    <source>
        <dbReference type="EMBL" id="GHG82424.1"/>
    </source>
</evidence>
<reference evidence="1" key="2">
    <citation type="submission" date="2020-09" db="EMBL/GenBank/DDBJ databases">
        <authorList>
            <person name="Sun Q."/>
            <person name="Zhou Y."/>
        </authorList>
    </citation>
    <scope>NUCLEOTIDE SEQUENCE</scope>
    <source>
        <strain evidence="1">CGMCC 1.7081</strain>
    </source>
</reference>
<evidence type="ECO:0000313" key="2">
    <source>
        <dbReference type="Proteomes" id="UP000611500"/>
    </source>
</evidence>
<accession>A0A8J3H5M5</accession>
<comment type="caution">
    <text evidence="1">The sequence shown here is derived from an EMBL/GenBank/DDBJ whole genome shotgun (WGS) entry which is preliminary data.</text>
</comment>